<reference evidence="1 2" key="1">
    <citation type="submission" date="2019-04" db="EMBL/GenBank/DDBJ databases">
        <authorList>
            <person name="Li M."/>
        </authorList>
    </citation>
    <scope>NUCLEOTIDE SEQUENCE [LARGE SCALE GENOMIC DNA]</scope>
    <source>
        <strain evidence="1 2">LAM1902</strain>
    </source>
</reference>
<evidence type="ECO:0000313" key="2">
    <source>
        <dbReference type="Proteomes" id="UP000306635"/>
    </source>
</evidence>
<accession>A0A5R9QWF6</accession>
<name>A0A5R9QWF6_9PSED</name>
<protein>
    <submittedName>
        <fullName evidence="1">Uncharacterized protein</fullName>
    </submittedName>
</protein>
<comment type="caution">
    <text evidence="1">The sequence shown here is derived from an EMBL/GenBank/DDBJ whole genome shotgun (WGS) entry which is preliminary data.</text>
</comment>
<evidence type="ECO:0000313" key="1">
    <source>
        <dbReference type="EMBL" id="TLX74469.1"/>
    </source>
</evidence>
<sequence>MWDESLTKRYHVSFVRDGREFEFEAEDESMSEARAWSHVARHLHIPTHDLRGYQKRYHTIRRNVEAHNVQDVSFRAVGAGD</sequence>
<gene>
    <name evidence="1" type="ORF">FAS41_18490</name>
</gene>
<dbReference type="RefSeq" id="WP_138524791.1">
    <property type="nucleotide sequence ID" value="NZ_JAOCBK010000013.1"/>
</dbReference>
<keyword evidence="2" id="KW-1185">Reference proteome</keyword>
<dbReference type="EMBL" id="SWDV01000024">
    <property type="protein sequence ID" value="TLX74469.1"/>
    <property type="molecule type" value="Genomic_DNA"/>
</dbReference>
<organism evidence="1 2">
    <name type="scientific">Pseudomonas nicosulfuronedens</name>
    <dbReference type="NCBI Taxonomy" id="2571105"/>
    <lineage>
        <taxon>Bacteria</taxon>
        <taxon>Pseudomonadati</taxon>
        <taxon>Pseudomonadota</taxon>
        <taxon>Gammaproteobacteria</taxon>
        <taxon>Pseudomonadales</taxon>
        <taxon>Pseudomonadaceae</taxon>
        <taxon>Pseudomonas</taxon>
    </lineage>
</organism>
<dbReference type="OrthoDB" id="6928992at2"/>
<dbReference type="AlphaFoldDB" id="A0A5R9QWF6"/>
<dbReference type="Proteomes" id="UP000306635">
    <property type="component" value="Unassembled WGS sequence"/>
</dbReference>
<proteinExistence type="predicted"/>